<organism evidence="2 3">
    <name type="scientific">Riccia sorocarpa</name>
    <dbReference type="NCBI Taxonomy" id="122646"/>
    <lineage>
        <taxon>Eukaryota</taxon>
        <taxon>Viridiplantae</taxon>
        <taxon>Streptophyta</taxon>
        <taxon>Embryophyta</taxon>
        <taxon>Marchantiophyta</taxon>
        <taxon>Marchantiopsida</taxon>
        <taxon>Marchantiidae</taxon>
        <taxon>Marchantiales</taxon>
        <taxon>Ricciaceae</taxon>
        <taxon>Riccia</taxon>
    </lineage>
</organism>
<feature type="compositionally biased region" description="Basic and acidic residues" evidence="1">
    <location>
        <begin position="225"/>
        <end position="238"/>
    </location>
</feature>
<feature type="compositionally biased region" description="Basic residues" evidence="1">
    <location>
        <begin position="256"/>
        <end position="268"/>
    </location>
</feature>
<comment type="caution">
    <text evidence="2">The sequence shown here is derived from an EMBL/GenBank/DDBJ whole genome shotgun (WGS) entry which is preliminary data.</text>
</comment>
<gene>
    <name evidence="2" type="ORF">R1sor_017376</name>
</gene>
<reference evidence="2 3" key="1">
    <citation type="submission" date="2024-09" db="EMBL/GenBank/DDBJ databases">
        <title>Chromosome-scale assembly of Riccia sorocarpa.</title>
        <authorList>
            <person name="Paukszto L."/>
        </authorList>
    </citation>
    <scope>NUCLEOTIDE SEQUENCE [LARGE SCALE GENOMIC DNA]</scope>
    <source>
        <strain evidence="2">LP-2024</strain>
        <tissue evidence="2">Aerial parts of the thallus</tissue>
    </source>
</reference>
<protein>
    <submittedName>
        <fullName evidence="2">Uncharacterized protein</fullName>
    </submittedName>
</protein>
<sequence length="268" mass="28419">MTLPDELATYVHPVSKRSGFCNKMIINFSTEGSSVFDFFSGGIFAREALLNGRDIVYFASSVVELEFITKYAKALLLHSKRVKQWFTRYSSSKGNGSSRQILAAAGGGQRAHTAGVVVIDEALMGDAIARLEQEADGEVAEQAPAGPPPSPAQESVPTQPTPVPDQGTSVQATVSDQAIGNVEIHPVADIEMPQAEAPNSITPAEGNIEGEILVPKELGALAQNHKPDDQEAGQHEVVHPVGTGSGDKHVKPGGNGKKKKRQAYNKDG</sequence>
<feature type="region of interest" description="Disordered" evidence="1">
    <location>
        <begin position="222"/>
        <end position="268"/>
    </location>
</feature>
<evidence type="ECO:0000313" key="2">
    <source>
        <dbReference type="EMBL" id="KAL3699354.1"/>
    </source>
</evidence>
<dbReference type="Proteomes" id="UP001633002">
    <property type="component" value="Unassembled WGS sequence"/>
</dbReference>
<dbReference type="EMBL" id="JBJQOH010000001">
    <property type="protein sequence ID" value="KAL3699354.1"/>
    <property type="molecule type" value="Genomic_DNA"/>
</dbReference>
<evidence type="ECO:0000313" key="3">
    <source>
        <dbReference type="Proteomes" id="UP001633002"/>
    </source>
</evidence>
<proteinExistence type="predicted"/>
<keyword evidence="3" id="KW-1185">Reference proteome</keyword>
<accession>A0ABD3I8G8</accession>
<name>A0ABD3I8G8_9MARC</name>
<dbReference type="AlphaFoldDB" id="A0ABD3I8G8"/>
<evidence type="ECO:0000256" key="1">
    <source>
        <dbReference type="SAM" id="MobiDB-lite"/>
    </source>
</evidence>
<feature type="region of interest" description="Disordered" evidence="1">
    <location>
        <begin position="135"/>
        <end position="170"/>
    </location>
</feature>